<reference evidence="4" key="1">
    <citation type="submission" date="2021-12" db="EMBL/GenBank/DDBJ databases">
        <authorList>
            <person name="King R."/>
        </authorList>
    </citation>
    <scope>NUCLEOTIDE SEQUENCE</scope>
</reference>
<feature type="coiled-coil region" evidence="1">
    <location>
        <begin position="235"/>
        <end position="283"/>
    </location>
</feature>
<dbReference type="PROSITE" id="PS50213">
    <property type="entry name" value="FAS1"/>
    <property type="match status" value="1"/>
</dbReference>
<dbReference type="InterPro" id="IPR036378">
    <property type="entry name" value="FAS1_dom_sf"/>
</dbReference>
<protein>
    <recommendedName>
        <fullName evidence="3">FAS1 domain-containing protein</fullName>
    </recommendedName>
</protein>
<dbReference type="AlphaFoldDB" id="A0A9N9QWC2"/>
<dbReference type="EMBL" id="OU893343">
    <property type="protein sequence ID" value="CAG9784684.1"/>
    <property type="molecule type" value="Genomic_DNA"/>
</dbReference>
<dbReference type="GO" id="GO:0030198">
    <property type="term" value="P:extracellular matrix organization"/>
    <property type="evidence" value="ECO:0007669"/>
    <property type="project" value="TreeGrafter"/>
</dbReference>
<evidence type="ECO:0000259" key="3">
    <source>
        <dbReference type="PROSITE" id="PS50213"/>
    </source>
</evidence>
<feature type="compositionally biased region" description="Low complexity" evidence="2">
    <location>
        <begin position="337"/>
        <end position="353"/>
    </location>
</feature>
<dbReference type="GO" id="GO:0005615">
    <property type="term" value="C:extracellular space"/>
    <property type="evidence" value="ECO:0007669"/>
    <property type="project" value="TreeGrafter"/>
</dbReference>
<feature type="region of interest" description="Disordered" evidence="2">
    <location>
        <begin position="569"/>
        <end position="596"/>
    </location>
</feature>
<proteinExistence type="predicted"/>
<accession>A0A9N9QWC2</accession>
<dbReference type="Pfam" id="PF02469">
    <property type="entry name" value="Fasciclin"/>
    <property type="match status" value="1"/>
</dbReference>
<feature type="compositionally biased region" description="Basic and acidic residues" evidence="2">
    <location>
        <begin position="1"/>
        <end position="10"/>
    </location>
</feature>
<dbReference type="SMART" id="SM00554">
    <property type="entry name" value="FAS1"/>
    <property type="match status" value="1"/>
</dbReference>
<dbReference type="SUPFAM" id="SSF82153">
    <property type="entry name" value="FAS1 domain"/>
    <property type="match status" value="1"/>
</dbReference>
<evidence type="ECO:0000256" key="1">
    <source>
        <dbReference type="SAM" id="Coils"/>
    </source>
</evidence>
<dbReference type="GO" id="GO:0007155">
    <property type="term" value="P:cell adhesion"/>
    <property type="evidence" value="ECO:0007669"/>
    <property type="project" value="TreeGrafter"/>
</dbReference>
<dbReference type="PANTHER" id="PTHR10900:SF120">
    <property type="entry name" value="MUCIN-5AC-RELATED"/>
    <property type="match status" value="1"/>
</dbReference>
<evidence type="ECO:0000256" key="2">
    <source>
        <dbReference type="SAM" id="MobiDB-lite"/>
    </source>
</evidence>
<keyword evidence="1" id="KW-0175">Coiled coil</keyword>
<dbReference type="OrthoDB" id="286301at2759"/>
<dbReference type="GO" id="GO:0031012">
    <property type="term" value="C:extracellular matrix"/>
    <property type="evidence" value="ECO:0007669"/>
    <property type="project" value="TreeGrafter"/>
</dbReference>
<evidence type="ECO:0000313" key="4">
    <source>
        <dbReference type="EMBL" id="CAG9784684.1"/>
    </source>
</evidence>
<evidence type="ECO:0000313" key="5">
    <source>
        <dbReference type="Proteomes" id="UP001153714"/>
    </source>
</evidence>
<dbReference type="InterPro" id="IPR050904">
    <property type="entry name" value="Adhesion/Biosynth-related"/>
</dbReference>
<organism evidence="4 5">
    <name type="scientific">Diatraea saccharalis</name>
    <name type="common">sugarcane borer</name>
    <dbReference type="NCBI Taxonomy" id="40085"/>
    <lineage>
        <taxon>Eukaryota</taxon>
        <taxon>Metazoa</taxon>
        <taxon>Ecdysozoa</taxon>
        <taxon>Arthropoda</taxon>
        <taxon>Hexapoda</taxon>
        <taxon>Insecta</taxon>
        <taxon>Pterygota</taxon>
        <taxon>Neoptera</taxon>
        <taxon>Endopterygota</taxon>
        <taxon>Lepidoptera</taxon>
        <taxon>Glossata</taxon>
        <taxon>Ditrysia</taxon>
        <taxon>Pyraloidea</taxon>
        <taxon>Crambidae</taxon>
        <taxon>Crambinae</taxon>
        <taxon>Diatraea</taxon>
    </lineage>
</organism>
<reference evidence="4" key="2">
    <citation type="submission" date="2022-10" db="EMBL/GenBank/DDBJ databases">
        <authorList>
            <consortium name="ENA_rothamsted_submissions"/>
            <consortium name="culmorum"/>
            <person name="King R."/>
        </authorList>
    </citation>
    <scope>NUCLEOTIDE SEQUENCE</scope>
</reference>
<dbReference type="Gene3D" id="2.30.180.10">
    <property type="entry name" value="FAS1 domain"/>
    <property type="match status" value="1"/>
</dbReference>
<feature type="domain" description="FAS1" evidence="3">
    <location>
        <begin position="721"/>
        <end position="867"/>
    </location>
</feature>
<gene>
    <name evidence="4" type="ORF">DIATSA_LOCUS2761</name>
</gene>
<dbReference type="Proteomes" id="UP001153714">
    <property type="component" value="Chromosome 12"/>
</dbReference>
<keyword evidence="5" id="KW-1185">Reference proteome</keyword>
<dbReference type="GO" id="GO:0050839">
    <property type="term" value="F:cell adhesion molecule binding"/>
    <property type="evidence" value="ECO:0007669"/>
    <property type="project" value="TreeGrafter"/>
</dbReference>
<feature type="region of interest" description="Disordered" evidence="2">
    <location>
        <begin position="1"/>
        <end position="21"/>
    </location>
</feature>
<dbReference type="InterPro" id="IPR000782">
    <property type="entry name" value="FAS1_domain"/>
</dbReference>
<dbReference type="PANTHER" id="PTHR10900">
    <property type="entry name" value="PERIOSTIN-RELATED"/>
    <property type="match status" value="1"/>
</dbReference>
<feature type="compositionally biased region" description="Low complexity" evidence="2">
    <location>
        <begin position="577"/>
        <end position="588"/>
    </location>
</feature>
<name>A0A9N9QWC2_9NEOP</name>
<sequence length="922" mass="102879">MIENDFDRRRQVPLGHPGFNEHQTRFGLNSPLQNFQQSGTLISSPAPPTLQFQQPIFQQPQQQQFVPQSSPPVFNNILSSQSIPNNIALQNNLPLPSNNFQFTQAPSVNQPVLQNNFQQPLRPIQNQNILPQPAPTLPTFQNNPLPQNPPTFNQNPSVPGNTVNIGNQRLNQPAFLPTVPTTQNQPIFSHPNPITIQPAPNLAPLNVNLNNAQLPFQSNLGQAPLFSNSQNANIQDFFEQQSKENLEKLKELQERQRIIQKHQEFVQKQQQKQQEKVDKLHEEFLNKQATKSVPTLATTEAYDDYYHRNQEKRRPLLPHETDLFRKAVEMYEKQHPTTSTTTTTTTTTTTPAPRYKPRSKPKPRNPPQDRNKQKLYNEIKSLLQESETKGFDDNLRAKSVALLQKPDILKQLKVALAENPEDFNEKNFTSREISLNGQKFEVIRTTNPNLIPKGAIVAEESSLSQLAASSQEPQKENRISIEDLTKGVLPPGANFELIKQSDSGKLEEVSKATIQNKKKVTFVFLEEQDDGSFKVKGVKANGQQTEEGPEVENILNKIKKGEIQLPGPTKISNSIFSSTTASPSTESTDYVAEPSHHPSSYSSFVTTSSNGAVGHTNPVIHTTPSPNTYRNSIFSTIATSPKTQTFSPITRSITTTERYITSANHDFTRISPTKNSFPSSTFASILSTTPPSYHSTPEDLVVIGSSSPASSVDQMFARQSNPGLVDILKENGLFATAKYLRQSGLDNILNETGPYTIFAPTDKAFRTLLVQLGGPDRAEEKFRDNPRLLSGLLLHHVIPGAFDIASLQDEMTGVSLAGTQLRVNQYDMHDVEWNEVRVTTINGARVIEDKKDIHIPQGIAHAVDRVMFPLPVGDIVQTLQADRDRRFTTFLKAIYASGFAETLAGNRIANIEGKWSTYLGRV</sequence>
<feature type="region of interest" description="Disordered" evidence="2">
    <location>
        <begin position="331"/>
        <end position="373"/>
    </location>
</feature>